<dbReference type="InterPro" id="IPR057823">
    <property type="entry name" value="WWE_RCD1"/>
</dbReference>
<comment type="subcellular location">
    <subcellularLocation>
        <location evidence="1">Nucleus</location>
    </subcellularLocation>
</comment>
<dbReference type="EMBL" id="GHES01011619">
    <property type="protein sequence ID" value="MPA42178.1"/>
    <property type="molecule type" value="Transcribed_RNA"/>
</dbReference>
<evidence type="ECO:0000256" key="1">
    <source>
        <dbReference type="ARBA" id="ARBA00004123"/>
    </source>
</evidence>
<keyword evidence="3" id="KW-0346">Stress response</keyword>
<dbReference type="GO" id="GO:0005634">
    <property type="term" value="C:nucleus"/>
    <property type="evidence" value="ECO:0007669"/>
    <property type="project" value="UniProtKB-SubCell"/>
</dbReference>
<keyword evidence="4" id="KW-0539">Nucleus</keyword>
<evidence type="ECO:0000256" key="4">
    <source>
        <dbReference type="ARBA" id="ARBA00023242"/>
    </source>
</evidence>
<gene>
    <name evidence="7" type="ORF">Din_011619</name>
</gene>
<dbReference type="PROSITE" id="PS51879">
    <property type="entry name" value="RST"/>
    <property type="match status" value="1"/>
</dbReference>
<accession>A0A5B6ZEP7</accession>
<evidence type="ECO:0000313" key="7">
    <source>
        <dbReference type="EMBL" id="MPA42178.1"/>
    </source>
</evidence>
<dbReference type="Pfam" id="PF23467">
    <property type="entry name" value="WWE_5"/>
    <property type="match status" value="1"/>
</dbReference>
<dbReference type="InterPro" id="IPR044964">
    <property type="entry name" value="RCD1/SRO1-5"/>
</dbReference>
<evidence type="ECO:0000259" key="5">
    <source>
        <dbReference type="PROSITE" id="PS51059"/>
    </source>
</evidence>
<dbReference type="InterPro" id="IPR012317">
    <property type="entry name" value="Poly(ADP-ribose)pol_cat_dom"/>
</dbReference>
<dbReference type="Gene3D" id="3.90.228.10">
    <property type="match status" value="1"/>
</dbReference>
<dbReference type="PANTHER" id="PTHR32263">
    <property type="entry name" value="INACTIVE POLY [ADP-RIBOSE] POLYMERASE SRO4-RELATED"/>
    <property type="match status" value="1"/>
</dbReference>
<dbReference type="Pfam" id="PF12174">
    <property type="entry name" value="RST"/>
    <property type="match status" value="1"/>
</dbReference>
<organism evidence="7">
    <name type="scientific">Davidia involucrata</name>
    <name type="common">Dove tree</name>
    <dbReference type="NCBI Taxonomy" id="16924"/>
    <lineage>
        <taxon>Eukaryota</taxon>
        <taxon>Viridiplantae</taxon>
        <taxon>Streptophyta</taxon>
        <taxon>Embryophyta</taxon>
        <taxon>Tracheophyta</taxon>
        <taxon>Spermatophyta</taxon>
        <taxon>Magnoliopsida</taxon>
        <taxon>eudicotyledons</taxon>
        <taxon>Gunneridae</taxon>
        <taxon>Pentapetalae</taxon>
        <taxon>asterids</taxon>
        <taxon>Cornales</taxon>
        <taxon>Nyssaceae</taxon>
        <taxon>Davidia</taxon>
    </lineage>
</organism>
<protein>
    <submittedName>
        <fullName evidence="7">Putative inactive poly(ADP-ribose) polymerase RCD1-like</fullName>
    </submittedName>
</protein>
<dbReference type="GO" id="GO:0003950">
    <property type="term" value="F:NAD+ poly-ADP-ribosyltransferase activity"/>
    <property type="evidence" value="ECO:0007669"/>
    <property type="project" value="InterPro"/>
</dbReference>
<dbReference type="PANTHER" id="PTHR32263:SF5">
    <property type="entry name" value="INACTIVE POLY [ADP-RIBOSE] POLYMERASE SRO1-RELATED"/>
    <property type="match status" value="1"/>
</dbReference>
<reference evidence="7" key="1">
    <citation type="submission" date="2019-08" db="EMBL/GenBank/DDBJ databases">
        <title>Reference gene set and small RNA set construction with multiple tissues from Davidia involucrata Baill.</title>
        <authorList>
            <person name="Yang H."/>
            <person name="Zhou C."/>
            <person name="Li G."/>
            <person name="Wang J."/>
            <person name="Gao P."/>
            <person name="Wang M."/>
            <person name="Wang R."/>
            <person name="Zhao Y."/>
        </authorList>
    </citation>
    <scope>NUCLEOTIDE SEQUENCE</scope>
    <source>
        <tissue evidence="7">Mixed with DoveR01_LX</tissue>
    </source>
</reference>
<dbReference type="PROSITE" id="PS51059">
    <property type="entry name" value="PARP_CATALYTIC"/>
    <property type="match status" value="1"/>
</dbReference>
<feature type="domain" description="RST" evidence="6">
    <location>
        <begin position="513"/>
        <end position="584"/>
    </location>
</feature>
<sequence length="603" mass="67932">METKFAKVLDSSRRVVVDLKRKRASQCETYFTGATRTVLPLRSTLSSSIHKLGKRRKLDRSRSKCGGGVSHFRRSLLRNYSNFTKSGLPKRLMFYENGKWTDFPQDFIGLVKKDLQVKKAVTEVEFNGHAIVLDFLHMMRLDLKTGLQQPIAWIDEVGKCFFPEIFDYELHDCCHNECEKDHEHLFSEPHGLHDIELQLEIEINGSDCPKLKESSGESNALAKQIQVIQKTASNHCDIEVEGSCAKATVAKIDEAVGENQQIEENLVTRIDSVHRDLDSDTVRKMFFIGMSSFISAEIVEIYRGSSTLMQARLELFEKQVEITIKHRGDANVQYAWLPSSKGALSSIMTYGLAHCGPSKFKSTYGIGVHLTPANCTHTSASYCDVDENGIRHMVFCRVIMGNMELIHPGSEQFHPSSEDFDSGVDDLQNPRHYIVWNMNMNTNIYLEYVVSFKVSSNAEGFLVGNENKLDVSGITNCKGPQVQLQLGSSSADLVAVESTQEKAANEGLSSTRTTPKSPWMPFPMLFAAISNKVPPKDMKLININYDLFRRKKMNRVDFVRKLRLIVGDTLLRSTITNLQCKVTSKSKYELDTPKEELESAGGL</sequence>
<evidence type="ECO:0000256" key="3">
    <source>
        <dbReference type="ARBA" id="ARBA00023016"/>
    </source>
</evidence>
<dbReference type="AlphaFoldDB" id="A0A5B6ZEP7"/>
<dbReference type="InterPro" id="IPR022003">
    <property type="entry name" value="RST"/>
</dbReference>
<name>A0A5B6ZEP7_DAVIN</name>
<keyword evidence="2" id="KW-0217">Developmental protein</keyword>
<proteinExistence type="predicted"/>
<feature type="domain" description="PARP catalytic" evidence="5">
    <location>
        <begin position="253"/>
        <end position="473"/>
    </location>
</feature>
<evidence type="ECO:0000259" key="6">
    <source>
        <dbReference type="PROSITE" id="PS51879"/>
    </source>
</evidence>
<evidence type="ECO:0000256" key="2">
    <source>
        <dbReference type="ARBA" id="ARBA00022473"/>
    </source>
</evidence>
<dbReference type="SUPFAM" id="SSF56399">
    <property type="entry name" value="ADP-ribosylation"/>
    <property type="match status" value="1"/>
</dbReference>